<protein>
    <recommendedName>
        <fullName evidence="3">Nucleotide-diphospho-sugar transferase</fullName>
    </recommendedName>
</protein>
<dbReference type="Proteomes" id="UP000198984">
    <property type="component" value="Unassembled WGS sequence"/>
</dbReference>
<evidence type="ECO:0000313" key="2">
    <source>
        <dbReference type="Proteomes" id="UP000198984"/>
    </source>
</evidence>
<dbReference type="Gene3D" id="3.90.550.10">
    <property type="entry name" value="Spore Coat Polysaccharide Biosynthesis Protein SpsA, Chain A"/>
    <property type="match status" value="1"/>
</dbReference>
<sequence>MLSTPILLLVFNRPLQTMKVFEQIRLQRPQRLFIAADGPRAGKPGEDALCMETRDRLLAAIDWPCELQTLFRPTNLGCGKNVSSAIDWFFSQVEEGIILEDDCLPDPTFFTFCTAMLQRYRNNSSIMHINGSNFQAGIQRGNASYYFSRYSHVWGWASWRRAWQHYDFTLQAYRHAPLHGLNRWLLSEVENMRNKKSDTWDIQWFMSVWFNHGMAITPNTSLVRNIGYGKEATHTKRIPGWFRKMVYGAVTDIIHPQALVIDAEADHYTASKVFYTNRLTIRIKKIVKGNTLLYGLYKRIS</sequence>
<name>A0A1H7Y8N9_9BACT</name>
<proteinExistence type="predicted"/>
<organism evidence="1 2">
    <name type="scientific">Chitinophaga rupis</name>
    <dbReference type="NCBI Taxonomy" id="573321"/>
    <lineage>
        <taxon>Bacteria</taxon>
        <taxon>Pseudomonadati</taxon>
        <taxon>Bacteroidota</taxon>
        <taxon>Chitinophagia</taxon>
        <taxon>Chitinophagales</taxon>
        <taxon>Chitinophagaceae</taxon>
        <taxon>Chitinophaga</taxon>
    </lineage>
</organism>
<evidence type="ECO:0000313" key="1">
    <source>
        <dbReference type="EMBL" id="SEM42244.1"/>
    </source>
</evidence>
<reference evidence="1 2" key="1">
    <citation type="submission" date="2016-10" db="EMBL/GenBank/DDBJ databases">
        <authorList>
            <person name="de Groot N.N."/>
        </authorList>
    </citation>
    <scope>NUCLEOTIDE SEQUENCE [LARGE SCALE GENOMIC DNA]</scope>
    <source>
        <strain evidence="1 2">DSM 21039</strain>
    </source>
</reference>
<dbReference type="SUPFAM" id="SSF53448">
    <property type="entry name" value="Nucleotide-diphospho-sugar transferases"/>
    <property type="match status" value="1"/>
</dbReference>
<gene>
    <name evidence="1" type="ORF">SAMN04488505_104353</name>
</gene>
<accession>A0A1H7Y8N9</accession>
<dbReference type="AlphaFoldDB" id="A0A1H7Y8N9"/>
<dbReference type="EMBL" id="FOBB01000004">
    <property type="protein sequence ID" value="SEM42244.1"/>
    <property type="molecule type" value="Genomic_DNA"/>
</dbReference>
<dbReference type="InterPro" id="IPR029044">
    <property type="entry name" value="Nucleotide-diphossugar_trans"/>
</dbReference>
<keyword evidence="2" id="KW-1185">Reference proteome</keyword>
<evidence type="ECO:0008006" key="3">
    <source>
        <dbReference type="Google" id="ProtNLM"/>
    </source>
</evidence>
<dbReference type="STRING" id="573321.SAMN04488505_104353"/>